<dbReference type="GO" id="GO:0015969">
    <property type="term" value="P:guanosine tetraphosphate metabolic process"/>
    <property type="evidence" value="ECO:0007669"/>
    <property type="project" value="InterPro"/>
</dbReference>
<dbReference type="SUPFAM" id="SSF81301">
    <property type="entry name" value="Nucleotidyltransferase"/>
    <property type="match status" value="1"/>
</dbReference>
<dbReference type="AlphaFoldDB" id="A0A255XY30"/>
<gene>
    <name evidence="2" type="ORF">CHR90_02815</name>
</gene>
<dbReference type="RefSeq" id="WP_094407464.1">
    <property type="nucleotide sequence ID" value="NZ_BMJZ01000016.1"/>
</dbReference>
<protein>
    <recommendedName>
        <fullName evidence="1">RelA/SpoT domain-containing protein</fullName>
    </recommendedName>
</protein>
<feature type="domain" description="RelA/SpoT" evidence="1">
    <location>
        <begin position="45"/>
        <end position="170"/>
    </location>
</feature>
<evidence type="ECO:0000313" key="3">
    <source>
        <dbReference type="Proteomes" id="UP000216361"/>
    </source>
</evidence>
<dbReference type="PANTHER" id="PTHR41773:SF1">
    <property type="entry name" value="RELA_SPOT DOMAIN-CONTAINING PROTEIN"/>
    <property type="match status" value="1"/>
</dbReference>
<dbReference type="InterPro" id="IPR043519">
    <property type="entry name" value="NT_sf"/>
</dbReference>
<comment type="caution">
    <text evidence="2">The sequence shown here is derived from an EMBL/GenBank/DDBJ whole genome shotgun (WGS) entry which is preliminary data.</text>
</comment>
<accession>A0A255XY30</accession>
<keyword evidence="3" id="KW-1185">Reference proteome</keyword>
<dbReference type="Proteomes" id="UP000216361">
    <property type="component" value="Unassembled WGS sequence"/>
</dbReference>
<dbReference type="Gene3D" id="3.30.460.10">
    <property type="entry name" value="Beta Polymerase, domain 2"/>
    <property type="match status" value="1"/>
</dbReference>
<organism evidence="2 3">
    <name type="scientific">Elstera cyanobacteriorum</name>
    <dbReference type="NCBI Taxonomy" id="2022747"/>
    <lineage>
        <taxon>Bacteria</taxon>
        <taxon>Pseudomonadati</taxon>
        <taxon>Pseudomonadota</taxon>
        <taxon>Alphaproteobacteria</taxon>
        <taxon>Rhodospirillales</taxon>
        <taxon>Rhodospirillaceae</taxon>
        <taxon>Elstera</taxon>
    </lineage>
</organism>
<evidence type="ECO:0000259" key="1">
    <source>
        <dbReference type="SMART" id="SM00954"/>
    </source>
</evidence>
<dbReference type="SMART" id="SM00954">
    <property type="entry name" value="RelA_SpoT"/>
    <property type="match status" value="1"/>
</dbReference>
<reference evidence="2 3" key="1">
    <citation type="submission" date="2017-07" db="EMBL/GenBank/DDBJ databases">
        <title>Elstera cyanobacteriorum sp. nov., a novel bacterium isolated from cyanobacterial aggregates in a eutrophic lake.</title>
        <authorList>
            <person name="Cai H."/>
        </authorList>
    </citation>
    <scope>NUCLEOTIDE SEQUENCE [LARGE SCALE GENOMIC DNA]</scope>
    <source>
        <strain evidence="2 3">TH019</strain>
    </source>
</reference>
<sequence>MDADKIKNEYHRIIPNAKRLNREIISQLSHVFYQENIKLGAPLESRVKSLESIQEKMDRKNLDIQNLYQINDLVGIRVILLFSRDLKSVKEIIETNFNVIEVENTADRLSESQFGYQSTHFTITLSQSWLSIPTFSGLDNVRVEIQVRTLSQHIWAVASHQLQYKNEESVPQTLKRNIHRISALLETVDLEFERILEDREKYIKSITTDKSFLPLNVDTLQYVLDNNLPKDNKTEDENYDLLLRELLDNNINSVKSLEEFISEKYNEAMDMEKSVVQNMWERDIYYETTKERIDKGVFFSHVGLIRIMLDN</sequence>
<dbReference type="Pfam" id="PF04607">
    <property type="entry name" value="RelA_SpoT"/>
    <property type="match status" value="1"/>
</dbReference>
<dbReference type="OrthoDB" id="9801824at2"/>
<dbReference type="CDD" id="cd05399">
    <property type="entry name" value="NT_Rel-Spo_like"/>
    <property type="match status" value="1"/>
</dbReference>
<name>A0A255XY30_9PROT</name>
<dbReference type="EMBL" id="NOXS01000024">
    <property type="protein sequence ID" value="OYQ21140.1"/>
    <property type="molecule type" value="Genomic_DNA"/>
</dbReference>
<dbReference type="InterPro" id="IPR007685">
    <property type="entry name" value="RelA_SpoT"/>
</dbReference>
<proteinExistence type="predicted"/>
<evidence type="ECO:0000313" key="2">
    <source>
        <dbReference type="EMBL" id="OYQ21140.1"/>
    </source>
</evidence>
<dbReference type="Gene3D" id="1.10.287.860">
    <property type="entry name" value="Nucleotidyltransferase"/>
    <property type="match status" value="1"/>
</dbReference>
<dbReference type="PANTHER" id="PTHR41773">
    <property type="entry name" value="GTP PYROPHOSPHATASE-RELATED"/>
    <property type="match status" value="1"/>
</dbReference>